<evidence type="ECO:0000256" key="3">
    <source>
        <dbReference type="ARBA" id="ARBA00022448"/>
    </source>
</evidence>
<evidence type="ECO:0000256" key="4">
    <source>
        <dbReference type="ARBA" id="ARBA00022475"/>
    </source>
</evidence>
<dbReference type="PANTHER" id="PTHR34979">
    <property type="entry name" value="INNER MEMBRANE PROTEIN YGAZ"/>
    <property type="match status" value="1"/>
</dbReference>
<gene>
    <name evidence="9" type="ORF">J2X11_001251</name>
</gene>
<keyword evidence="7 8" id="KW-0472">Membrane</keyword>
<evidence type="ECO:0000313" key="9">
    <source>
        <dbReference type="EMBL" id="MDR7086412.1"/>
    </source>
</evidence>
<sequence>MASTPPLLAEDPRASFVAGAKAGIPYAAVGLLLSASFGVIARDAGFSVAAAIIMSAIVFAGSAQFTAVAILVGGGTAGAAIAAAALMNSRFLPMGIALGPSLPGPPALRAAQGQTVVDASWAMANRGDGTFDRWFLFGSTAPQYVCWVAGTTLGAFGGDLLGDTSRFGLDAIYPMFFLALLISEIKNRRAAGIALAGSVVALSLVEVTPAGVPVLAASLVALWGLRQKKTA</sequence>
<keyword evidence="3" id="KW-0813">Transport</keyword>
<dbReference type="RefSeq" id="WP_309968194.1">
    <property type="nucleotide sequence ID" value="NZ_JAVDWH010000001.1"/>
</dbReference>
<evidence type="ECO:0000256" key="7">
    <source>
        <dbReference type="ARBA" id="ARBA00023136"/>
    </source>
</evidence>
<evidence type="ECO:0000256" key="8">
    <source>
        <dbReference type="SAM" id="Phobius"/>
    </source>
</evidence>
<dbReference type="EMBL" id="JAVDWH010000001">
    <property type="protein sequence ID" value="MDR7086412.1"/>
    <property type="molecule type" value="Genomic_DNA"/>
</dbReference>
<accession>A0ABU1UML0</accession>
<dbReference type="PANTHER" id="PTHR34979:SF1">
    <property type="entry name" value="INNER MEMBRANE PROTEIN YGAZ"/>
    <property type="match status" value="1"/>
</dbReference>
<feature type="transmembrane region" description="Helical" evidence="8">
    <location>
        <begin position="16"/>
        <end position="37"/>
    </location>
</feature>
<comment type="similarity">
    <text evidence="2">Belongs to the AzlC family.</text>
</comment>
<keyword evidence="4" id="KW-1003">Cell membrane</keyword>
<comment type="subcellular location">
    <subcellularLocation>
        <location evidence="1">Cell membrane</location>
        <topology evidence="1">Multi-pass membrane protein</topology>
    </subcellularLocation>
</comment>
<evidence type="ECO:0000256" key="5">
    <source>
        <dbReference type="ARBA" id="ARBA00022692"/>
    </source>
</evidence>
<dbReference type="Proteomes" id="UP001257739">
    <property type="component" value="Unassembled WGS sequence"/>
</dbReference>
<reference evidence="9 10" key="1">
    <citation type="submission" date="2023-07" db="EMBL/GenBank/DDBJ databases">
        <title>Sorghum-associated microbial communities from plants grown in Nebraska, USA.</title>
        <authorList>
            <person name="Schachtman D."/>
        </authorList>
    </citation>
    <scope>NUCLEOTIDE SEQUENCE [LARGE SCALE GENOMIC DNA]</scope>
    <source>
        <strain evidence="9 10">BE248</strain>
    </source>
</reference>
<evidence type="ECO:0000256" key="2">
    <source>
        <dbReference type="ARBA" id="ARBA00010735"/>
    </source>
</evidence>
<dbReference type="InterPro" id="IPR011606">
    <property type="entry name" value="Brnchd-chn_aa_trnsp_permease"/>
</dbReference>
<comment type="caution">
    <text evidence="9">The sequence shown here is derived from an EMBL/GenBank/DDBJ whole genome shotgun (WGS) entry which is preliminary data.</text>
</comment>
<feature type="transmembrane region" description="Helical" evidence="8">
    <location>
        <begin position="167"/>
        <end position="185"/>
    </location>
</feature>
<evidence type="ECO:0000313" key="10">
    <source>
        <dbReference type="Proteomes" id="UP001257739"/>
    </source>
</evidence>
<feature type="transmembrane region" description="Helical" evidence="8">
    <location>
        <begin position="67"/>
        <end position="87"/>
    </location>
</feature>
<keyword evidence="6 8" id="KW-1133">Transmembrane helix</keyword>
<keyword evidence="5 8" id="KW-0812">Transmembrane</keyword>
<dbReference type="Pfam" id="PF03591">
    <property type="entry name" value="AzlC"/>
    <property type="match status" value="1"/>
</dbReference>
<protein>
    <submittedName>
        <fullName evidence="9">4-azaleucine resistance transporter AzlC</fullName>
    </submittedName>
</protein>
<evidence type="ECO:0000256" key="1">
    <source>
        <dbReference type="ARBA" id="ARBA00004651"/>
    </source>
</evidence>
<proteinExistence type="inferred from homology"/>
<keyword evidence="10" id="KW-1185">Reference proteome</keyword>
<evidence type="ECO:0000256" key="6">
    <source>
        <dbReference type="ARBA" id="ARBA00022989"/>
    </source>
</evidence>
<name>A0ABU1UML0_9ACTN</name>
<feature type="transmembrane region" description="Helical" evidence="8">
    <location>
        <begin position="191"/>
        <end position="224"/>
    </location>
</feature>
<feature type="transmembrane region" description="Helical" evidence="8">
    <location>
        <begin position="44"/>
        <end position="61"/>
    </location>
</feature>
<organism evidence="9 10">
    <name type="scientific">Aeromicrobium panaciterrae</name>
    <dbReference type="NCBI Taxonomy" id="363861"/>
    <lineage>
        <taxon>Bacteria</taxon>
        <taxon>Bacillati</taxon>
        <taxon>Actinomycetota</taxon>
        <taxon>Actinomycetes</taxon>
        <taxon>Propionibacteriales</taxon>
        <taxon>Nocardioidaceae</taxon>
        <taxon>Aeromicrobium</taxon>
    </lineage>
</organism>